<evidence type="ECO:0000259" key="1">
    <source>
        <dbReference type="Pfam" id="PF03478"/>
    </source>
</evidence>
<dbReference type="Gramene" id="KFK38927">
    <property type="protein sequence ID" value="KFK38927"/>
    <property type="gene ID" value="AALP_AA3G178500"/>
</dbReference>
<proteinExistence type="predicted"/>
<protein>
    <recommendedName>
        <fullName evidence="1">KIB1-4 beta-propeller domain-containing protein</fullName>
    </recommendedName>
</protein>
<dbReference type="EMBL" id="CM002871">
    <property type="protein sequence ID" value="KFK38927.1"/>
    <property type="molecule type" value="Genomic_DNA"/>
</dbReference>
<dbReference type="InterPro" id="IPR005174">
    <property type="entry name" value="KIB1-4_b-propeller"/>
</dbReference>
<dbReference type="Pfam" id="PF03478">
    <property type="entry name" value="Beta-prop_KIB1-4"/>
    <property type="match status" value="1"/>
</dbReference>
<sequence length="345" mass="38982">MIAVRLFSALEFKRFRSICRSWRSSSSDINPFPPKPLLHLNPLIISVTSTYGNIDQIYGLDLTAFLSRAAFFRVTLSSSERRQQGWLIKSDSDLGSEKFHLLNPLSRLPLQFCKQNIDLLEFTVSEIGEAFMIQTSRKKKLAHAFKRVILGDSLIFGVGVDGNIRYGPSLDEDDTTSGCYSEKSFVECCGELYIVDRLLEGKQRKREVDNIDDNGNYVVRFPKLIYAIHDNAGFQKCKLAQGKRPKTVGFNVFKMDEESGKWVEVKSLGDYAIVMATDCCFSVLANEFYGCLQSSIYFSDDEEELNMFKLDDGSITTTTTMTGVSHSCFEIQQKMQATCFIANTT</sequence>
<feature type="domain" description="KIB1-4 beta-propeller" evidence="1">
    <location>
        <begin position="172"/>
        <end position="307"/>
    </location>
</feature>
<keyword evidence="3" id="KW-1185">Reference proteome</keyword>
<gene>
    <name evidence="2" type="ordered locus">AALP_Aa3g178500</name>
</gene>
<accession>A0A087H9X5</accession>
<evidence type="ECO:0000313" key="2">
    <source>
        <dbReference type="EMBL" id="KFK38927.1"/>
    </source>
</evidence>
<organism evidence="2 3">
    <name type="scientific">Arabis alpina</name>
    <name type="common">Alpine rock-cress</name>
    <dbReference type="NCBI Taxonomy" id="50452"/>
    <lineage>
        <taxon>Eukaryota</taxon>
        <taxon>Viridiplantae</taxon>
        <taxon>Streptophyta</taxon>
        <taxon>Embryophyta</taxon>
        <taxon>Tracheophyta</taxon>
        <taxon>Spermatophyta</taxon>
        <taxon>Magnoliopsida</taxon>
        <taxon>eudicotyledons</taxon>
        <taxon>Gunneridae</taxon>
        <taxon>Pentapetalae</taxon>
        <taxon>rosids</taxon>
        <taxon>malvids</taxon>
        <taxon>Brassicales</taxon>
        <taxon>Brassicaceae</taxon>
        <taxon>Arabideae</taxon>
        <taxon>Arabis</taxon>
    </lineage>
</organism>
<evidence type="ECO:0000313" key="3">
    <source>
        <dbReference type="Proteomes" id="UP000029120"/>
    </source>
</evidence>
<name>A0A087H9X5_ARAAL</name>
<dbReference type="PANTHER" id="PTHR47123:SF25">
    <property type="entry name" value="F-BOX PROTEIN"/>
    <property type="match status" value="1"/>
</dbReference>
<reference evidence="3" key="1">
    <citation type="journal article" date="2015" name="Nat. Plants">
        <title>Genome expansion of Arabis alpina linked with retrotransposition and reduced symmetric DNA methylation.</title>
        <authorList>
            <person name="Willing E.M."/>
            <person name="Rawat V."/>
            <person name="Mandakova T."/>
            <person name="Maumus F."/>
            <person name="James G.V."/>
            <person name="Nordstroem K.J."/>
            <person name="Becker C."/>
            <person name="Warthmann N."/>
            <person name="Chica C."/>
            <person name="Szarzynska B."/>
            <person name="Zytnicki M."/>
            <person name="Albani M.C."/>
            <person name="Kiefer C."/>
            <person name="Bergonzi S."/>
            <person name="Castaings L."/>
            <person name="Mateos J.L."/>
            <person name="Berns M.C."/>
            <person name="Bujdoso N."/>
            <person name="Piofczyk T."/>
            <person name="de Lorenzo L."/>
            <person name="Barrero-Sicilia C."/>
            <person name="Mateos I."/>
            <person name="Piednoel M."/>
            <person name="Hagmann J."/>
            <person name="Chen-Min-Tao R."/>
            <person name="Iglesias-Fernandez R."/>
            <person name="Schuster S.C."/>
            <person name="Alonso-Blanco C."/>
            <person name="Roudier F."/>
            <person name="Carbonero P."/>
            <person name="Paz-Ares J."/>
            <person name="Davis S.J."/>
            <person name="Pecinka A."/>
            <person name="Quesneville H."/>
            <person name="Colot V."/>
            <person name="Lysak M.A."/>
            <person name="Weigel D."/>
            <person name="Coupland G."/>
            <person name="Schneeberger K."/>
        </authorList>
    </citation>
    <scope>NUCLEOTIDE SEQUENCE [LARGE SCALE GENOMIC DNA]</scope>
    <source>
        <strain evidence="3">cv. Pajares</strain>
    </source>
</reference>
<dbReference type="PANTHER" id="PTHR47123">
    <property type="entry name" value="F-BOX PROTEIN SKIP23"/>
    <property type="match status" value="1"/>
</dbReference>
<dbReference type="AlphaFoldDB" id="A0A087H9X5"/>
<dbReference type="OrthoDB" id="1082638at2759"/>
<dbReference type="Proteomes" id="UP000029120">
    <property type="component" value="Chromosome 3"/>
</dbReference>
<dbReference type="InterPro" id="IPR051304">
    <property type="entry name" value="SCF_F-box_domain"/>
</dbReference>